<sequence>MLTHVVDTLLAMAQCSGADALGRRTERLLGPSASGSTR</sequence>
<dbReference type="EMBL" id="JACHJY010000002">
    <property type="protein sequence ID" value="MBB4981052.1"/>
    <property type="molecule type" value="Genomic_DNA"/>
</dbReference>
<name>A0A7W7TX90_9ACTN</name>
<reference evidence="1 2" key="1">
    <citation type="submission" date="2020-08" db="EMBL/GenBank/DDBJ databases">
        <title>Genomic Encyclopedia of Type Strains, Phase III (KMG-III): the genomes of soil and plant-associated and newly described type strains.</title>
        <authorList>
            <person name="Whitman W."/>
        </authorList>
    </citation>
    <scope>NUCLEOTIDE SEQUENCE [LARGE SCALE GENOMIC DNA]</scope>
    <source>
        <strain evidence="1 2">SFB5A</strain>
    </source>
</reference>
<evidence type="ECO:0000313" key="2">
    <source>
        <dbReference type="Proteomes" id="UP000582643"/>
    </source>
</evidence>
<evidence type="ECO:0000313" key="1">
    <source>
        <dbReference type="EMBL" id="MBB4981052.1"/>
    </source>
</evidence>
<organism evidence="1 2">
    <name type="scientific">Streptomyces nymphaeiformis</name>
    <dbReference type="NCBI Taxonomy" id="2663842"/>
    <lineage>
        <taxon>Bacteria</taxon>
        <taxon>Bacillati</taxon>
        <taxon>Actinomycetota</taxon>
        <taxon>Actinomycetes</taxon>
        <taxon>Kitasatosporales</taxon>
        <taxon>Streptomycetaceae</taxon>
        <taxon>Streptomyces</taxon>
    </lineage>
</organism>
<comment type="caution">
    <text evidence="1">The sequence shown here is derived from an EMBL/GenBank/DDBJ whole genome shotgun (WGS) entry which is preliminary data.</text>
</comment>
<accession>A0A7W7TX90</accession>
<dbReference type="Proteomes" id="UP000582643">
    <property type="component" value="Unassembled WGS sequence"/>
</dbReference>
<keyword evidence="2" id="KW-1185">Reference proteome</keyword>
<dbReference type="AlphaFoldDB" id="A0A7W7TX90"/>
<gene>
    <name evidence="1" type="ORF">GGE06_001960</name>
</gene>
<protein>
    <submittedName>
        <fullName evidence="1">Uncharacterized protein</fullName>
    </submittedName>
</protein>
<proteinExistence type="predicted"/>